<keyword evidence="4" id="KW-0862">Zinc</keyword>
<dbReference type="InterPro" id="IPR011032">
    <property type="entry name" value="GroES-like_sf"/>
</dbReference>
<dbReference type="PANTHER" id="PTHR42940">
    <property type="entry name" value="ALCOHOL DEHYDROGENASE 1-RELATED"/>
    <property type="match status" value="1"/>
</dbReference>
<reference evidence="9 10" key="1">
    <citation type="submission" date="2020-03" db="EMBL/GenBank/DDBJ databases">
        <title>Whole genome shotgun sequence of Phytohabitans flavus NBRC 107702.</title>
        <authorList>
            <person name="Komaki H."/>
            <person name="Tamura T."/>
        </authorList>
    </citation>
    <scope>NUCLEOTIDE SEQUENCE [LARGE SCALE GENOMIC DNA]</scope>
    <source>
        <strain evidence="9 10">NBRC 107702</strain>
    </source>
</reference>
<dbReference type="PANTHER" id="PTHR42940:SF8">
    <property type="entry name" value="VACUOLAR PROTEIN SORTING-ASSOCIATED PROTEIN 11"/>
    <property type="match status" value="1"/>
</dbReference>
<reference evidence="9 10" key="2">
    <citation type="submission" date="2020-03" db="EMBL/GenBank/DDBJ databases">
        <authorList>
            <person name="Ichikawa N."/>
            <person name="Kimura A."/>
            <person name="Kitahashi Y."/>
            <person name="Uohara A."/>
        </authorList>
    </citation>
    <scope>NUCLEOTIDE SEQUENCE [LARGE SCALE GENOMIC DNA]</scope>
    <source>
        <strain evidence="9 10">NBRC 107702</strain>
    </source>
</reference>
<dbReference type="Proteomes" id="UP000502508">
    <property type="component" value="Chromosome"/>
</dbReference>
<organism evidence="9 10">
    <name type="scientific">Phytohabitans flavus</name>
    <dbReference type="NCBI Taxonomy" id="1076124"/>
    <lineage>
        <taxon>Bacteria</taxon>
        <taxon>Bacillati</taxon>
        <taxon>Actinomycetota</taxon>
        <taxon>Actinomycetes</taxon>
        <taxon>Micromonosporales</taxon>
        <taxon>Micromonosporaceae</taxon>
    </lineage>
</organism>
<dbReference type="GO" id="GO:0008270">
    <property type="term" value="F:zinc ion binding"/>
    <property type="evidence" value="ECO:0007669"/>
    <property type="project" value="InterPro"/>
</dbReference>
<dbReference type="SUPFAM" id="SSF50129">
    <property type="entry name" value="GroES-like"/>
    <property type="match status" value="1"/>
</dbReference>
<comment type="catalytic activity">
    <reaction evidence="6">
        <text>a secondary alcohol + NAD(+) = a ketone + NADH + H(+)</text>
        <dbReference type="Rhea" id="RHEA:10740"/>
        <dbReference type="ChEBI" id="CHEBI:15378"/>
        <dbReference type="ChEBI" id="CHEBI:17087"/>
        <dbReference type="ChEBI" id="CHEBI:35681"/>
        <dbReference type="ChEBI" id="CHEBI:57540"/>
        <dbReference type="ChEBI" id="CHEBI:57945"/>
        <dbReference type="EC" id="1.1.1.1"/>
    </reaction>
</comment>
<evidence type="ECO:0000256" key="5">
    <source>
        <dbReference type="ARBA" id="ARBA00023002"/>
    </source>
</evidence>
<dbReference type="AlphaFoldDB" id="A0A6F8XJT8"/>
<keyword evidence="5" id="KW-0560">Oxidoreductase</keyword>
<comment type="cofactor">
    <cofactor evidence="1">
        <name>Zn(2+)</name>
        <dbReference type="ChEBI" id="CHEBI:29105"/>
    </cofactor>
</comment>
<gene>
    <name evidence="9" type="ORF">Pflav_004610</name>
</gene>
<keyword evidence="3" id="KW-0479">Metal-binding</keyword>
<dbReference type="EC" id="1.1.1.1" evidence="2"/>
<evidence type="ECO:0000256" key="2">
    <source>
        <dbReference type="ARBA" id="ARBA00013190"/>
    </source>
</evidence>
<accession>A0A6F8XJT8</accession>
<dbReference type="Gene3D" id="3.90.180.10">
    <property type="entry name" value="Medium-chain alcohol dehydrogenases, catalytic domain"/>
    <property type="match status" value="1"/>
</dbReference>
<dbReference type="InterPro" id="IPR002328">
    <property type="entry name" value="ADH_Zn_CS"/>
</dbReference>
<evidence type="ECO:0000313" key="10">
    <source>
        <dbReference type="Proteomes" id="UP000502508"/>
    </source>
</evidence>
<name>A0A6F8XJT8_9ACTN</name>
<dbReference type="PROSITE" id="PS00059">
    <property type="entry name" value="ADH_ZINC"/>
    <property type="match status" value="1"/>
</dbReference>
<dbReference type="KEGG" id="pfla:Pflav_004610"/>
<dbReference type="InterPro" id="IPR013154">
    <property type="entry name" value="ADH-like_N"/>
</dbReference>
<protein>
    <recommendedName>
        <fullName evidence="2">alcohol dehydrogenase</fullName>
        <ecNumber evidence="2">1.1.1.1</ecNumber>
    </recommendedName>
</protein>
<keyword evidence="10" id="KW-1185">Reference proteome</keyword>
<evidence type="ECO:0000256" key="1">
    <source>
        <dbReference type="ARBA" id="ARBA00001947"/>
    </source>
</evidence>
<evidence type="ECO:0000313" key="9">
    <source>
        <dbReference type="EMBL" id="BCB74051.1"/>
    </source>
</evidence>
<dbReference type="EMBL" id="AP022870">
    <property type="protein sequence ID" value="BCB74051.1"/>
    <property type="molecule type" value="Genomic_DNA"/>
</dbReference>
<dbReference type="GO" id="GO:0004022">
    <property type="term" value="F:alcohol dehydrogenase (NAD+) activity"/>
    <property type="evidence" value="ECO:0007669"/>
    <property type="project" value="UniProtKB-EC"/>
</dbReference>
<feature type="domain" description="Alcohol dehydrogenase-like N-terminal" evidence="8">
    <location>
        <begin position="24"/>
        <end position="101"/>
    </location>
</feature>
<sequence length="109" mass="11420">MKAAVIPEVNGVWELREVPTPRPGPGEVLVRVRASGVCYNDILATMGAIPFPAFEPAITGHEPVGEVVEVGAGVTARQVGDLVGATWVRAGCGRCDYCRLGLPVGGRPR</sequence>
<evidence type="ECO:0000259" key="8">
    <source>
        <dbReference type="Pfam" id="PF08240"/>
    </source>
</evidence>
<dbReference type="Pfam" id="PF08240">
    <property type="entry name" value="ADH_N"/>
    <property type="match status" value="1"/>
</dbReference>
<comment type="catalytic activity">
    <reaction evidence="7">
        <text>a primary alcohol + NAD(+) = an aldehyde + NADH + H(+)</text>
        <dbReference type="Rhea" id="RHEA:10736"/>
        <dbReference type="ChEBI" id="CHEBI:15378"/>
        <dbReference type="ChEBI" id="CHEBI:15734"/>
        <dbReference type="ChEBI" id="CHEBI:17478"/>
        <dbReference type="ChEBI" id="CHEBI:57540"/>
        <dbReference type="ChEBI" id="CHEBI:57945"/>
        <dbReference type="EC" id="1.1.1.1"/>
    </reaction>
</comment>
<evidence type="ECO:0000256" key="7">
    <source>
        <dbReference type="ARBA" id="ARBA00049243"/>
    </source>
</evidence>
<evidence type="ECO:0000256" key="4">
    <source>
        <dbReference type="ARBA" id="ARBA00022833"/>
    </source>
</evidence>
<evidence type="ECO:0000256" key="6">
    <source>
        <dbReference type="ARBA" id="ARBA00049164"/>
    </source>
</evidence>
<evidence type="ECO:0000256" key="3">
    <source>
        <dbReference type="ARBA" id="ARBA00022723"/>
    </source>
</evidence>
<proteinExistence type="predicted"/>